<dbReference type="Pfam" id="PF01446">
    <property type="entry name" value="Rep_1"/>
    <property type="match status" value="1"/>
</dbReference>
<dbReference type="InterPro" id="IPR000989">
    <property type="entry name" value="Rep"/>
</dbReference>
<accession>A0ABU1MFN5</accession>
<evidence type="ECO:0000313" key="3">
    <source>
        <dbReference type="EMBL" id="MDR6434867.1"/>
    </source>
</evidence>
<gene>
    <name evidence="3" type="ORF">J2782_004621</name>
</gene>
<feature type="non-terminal residue" evidence="3">
    <location>
        <position position="1"/>
    </location>
</feature>
<reference evidence="3 4" key="1">
    <citation type="submission" date="2023-07" db="EMBL/GenBank/DDBJ databases">
        <title>Sorghum-associated microbial communities from plants grown in Nebraska, USA.</title>
        <authorList>
            <person name="Schachtman D."/>
        </authorList>
    </citation>
    <scope>NUCLEOTIDE SEQUENCE [LARGE SCALE GENOMIC DNA]</scope>
    <source>
        <strain evidence="3 4">DS1730</strain>
    </source>
</reference>
<proteinExistence type="inferred from homology"/>
<sequence>TAGFNSEEVTLVRNNNGAGVRGVFYCDSPWLCPTCAPRRAAERAEKVQTVFSATEKKKGRITFVTLTVGHTKNHSLSELKQAVTSAGSLARKGKPWKLAQDRYGIVGTLVSPEVTYSIKHGWHYHLHLALIVLNDDDEKAHEAGEWLIGRYMNYINKMGFKTSRKAQDVTVVWRQEDLAQYMAKGSAAWEVASAGATKDAARGSLSPWDLAALAGKGDSESANLFLEYADVMPGTKSCVITKKIADILEISADEEEPEGHTEEVENDDEIVGVMQPSRWHRILRNGYAADVLKVTSAGWKWGDIDNLISRMLNEGEANYHTSKEKVEIVKEHKLSDDEFIDKVRLAYYRLTGGKKTYGRAVQVALDEERSYAVKYDKVFILPDLKNVMSVLGD</sequence>
<evidence type="ECO:0000256" key="2">
    <source>
        <dbReference type="ARBA" id="ARBA00022705"/>
    </source>
</evidence>
<dbReference type="RefSeq" id="WP_310016432.1">
    <property type="nucleotide sequence ID" value="NZ_JAVDQT010000020.1"/>
</dbReference>
<evidence type="ECO:0000256" key="1">
    <source>
        <dbReference type="ARBA" id="ARBA00008909"/>
    </source>
</evidence>
<keyword evidence="2" id="KW-0235">DNA replication</keyword>
<dbReference type="Proteomes" id="UP001184614">
    <property type="component" value="Unassembled WGS sequence"/>
</dbReference>
<comment type="similarity">
    <text evidence="1">Belongs to the Gram-positive plasmids replication protein type 1 family.</text>
</comment>
<name>A0ABU1MFN5_9HYPH</name>
<dbReference type="EMBL" id="JAVDQT010000020">
    <property type="protein sequence ID" value="MDR6434867.1"/>
    <property type="molecule type" value="Genomic_DNA"/>
</dbReference>
<evidence type="ECO:0008006" key="5">
    <source>
        <dbReference type="Google" id="ProtNLM"/>
    </source>
</evidence>
<keyword evidence="4" id="KW-1185">Reference proteome</keyword>
<organism evidence="3 4">
    <name type="scientific">Brucella pseudogrignonensis</name>
    <dbReference type="NCBI Taxonomy" id="419475"/>
    <lineage>
        <taxon>Bacteria</taxon>
        <taxon>Pseudomonadati</taxon>
        <taxon>Pseudomonadota</taxon>
        <taxon>Alphaproteobacteria</taxon>
        <taxon>Hyphomicrobiales</taxon>
        <taxon>Brucellaceae</taxon>
        <taxon>Brucella/Ochrobactrum group</taxon>
        <taxon>Brucella</taxon>
    </lineage>
</organism>
<evidence type="ECO:0000313" key="4">
    <source>
        <dbReference type="Proteomes" id="UP001184614"/>
    </source>
</evidence>
<protein>
    <recommendedName>
        <fullName evidence="5">Replication protein</fullName>
    </recommendedName>
</protein>
<comment type="caution">
    <text evidence="3">The sequence shown here is derived from an EMBL/GenBank/DDBJ whole genome shotgun (WGS) entry which is preliminary data.</text>
</comment>